<feature type="transmembrane region" description="Helical" evidence="1">
    <location>
        <begin position="42"/>
        <end position="65"/>
    </location>
</feature>
<protein>
    <recommendedName>
        <fullName evidence="3">Peptidase C58 YopT-type domain-containing protein</fullName>
    </recommendedName>
</protein>
<sequence precursor="true">MKKSREIFNKSNTNLLVISTIAGVAFIASVMPMIALSLTLPTIIILCVIALLSAVVGIFSMYYAIRNNINRLGNVLDINNLYAKKVDIKFSQGDIINVTSNYKYPLTAKIQKEFDGLCDILCNYVTEHDLLLDIGSSQELTEKSRYENILSELEAHTVHSHILKTSSLIEKILAFLFGIYPCNILTYPNQLKIINYNSSSGSYCIKKEILEKDINSIGSGNYIKFCTFKRTPTQFHGHSMLIRKNGNDDFTFFDPNDGIRFNLTLNELVAVLNNKMFDHKKMWSHNDVAFIDNTKFLKKIQSYPSQELTPTNVNIAKDGIKVNCSV</sequence>
<dbReference type="AlphaFoldDB" id="A0A3B0IZ99"/>
<feature type="transmembrane region" description="Helical" evidence="1">
    <location>
        <begin position="12"/>
        <end position="36"/>
    </location>
</feature>
<proteinExistence type="predicted"/>
<dbReference type="EMBL" id="OUNE01000131">
    <property type="protein sequence ID" value="SPP33205.1"/>
    <property type="molecule type" value="Genomic_DNA"/>
</dbReference>
<accession>A0A3B0IZ99</accession>
<gene>
    <name evidence="2" type="ORF">WBAD_0750</name>
</gene>
<keyword evidence="1" id="KW-0812">Transmembrane</keyword>
<reference evidence="2" key="1">
    <citation type="submission" date="2018-04" db="EMBL/GenBank/DDBJ databases">
        <authorList>
            <person name="Go L.Y."/>
            <person name="Mitchell J.A."/>
        </authorList>
    </citation>
    <scope>NUCLEOTIDE SEQUENCE</scope>
    <source>
        <strain evidence="2">WBAD</strain>
    </source>
</reference>
<evidence type="ECO:0008006" key="3">
    <source>
        <dbReference type="Google" id="ProtNLM"/>
    </source>
</evidence>
<organism evidence="2">
    <name type="scientific">Wolbachia endosymbiont of Aleurodicus dispersus</name>
    <dbReference type="NCBI Taxonomy" id="1288877"/>
    <lineage>
        <taxon>Bacteria</taxon>
        <taxon>Pseudomonadati</taxon>
        <taxon>Pseudomonadota</taxon>
        <taxon>Alphaproteobacteria</taxon>
        <taxon>Rickettsiales</taxon>
        <taxon>Anaplasmataceae</taxon>
        <taxon>Wolbachieae</taxon>
        <taxon>Wolbachia</taxon>
    </lineage>
</organism>
<keyword evidence="1" id="KW-1133">Transmembrane helix</keyword>
<evidence type="ECO:0000256" key="1">
    <source>
        <dbReference type="SAM" id="Phobius"/>
    </source>
</evidence>
<keyword evidence="1" id="KW-0472">Membrane</keyword>
<name>A0A3B0IZ99_9RICK</name>
<evidence type="ECO:0000313" key="2">
    <source>
        <dbReference type="EMBL" id="SPP33205.1"/>
    </source>
</evidence>